<dbReference type="Pfam" id="PF08242">
    <property type="entry name" value="Methyltransf_12"/>
    <property type="match status" value="1"/>
</dbReference>
<dbReference type="SUPFAM" id="SSF53335">
    <property type="entry name" value="S-adenosyl-L-methionine-dependent methyltransferases"/>
    <property type="match status" value="1"/>
</dbReference>
<dbReference type="EMBL" id="VOTZ01000003">
    <property type="protein sequence ID" value="MCQ1537822.1"/>
    <property type="molecule type" value="Genomic_DNA"/>
</dbReference>
<keyword evidence="2" id="KW-0489">Methyltransferase</keyword>
<dbReference type="Gene3D" id="3.40.50.150">
    <property type="entry name" value="Vaccinia Virus protein VP39"/>
    <property type="match status" value="1"/>
</dbReference>
<protein>
    <submittedName>
        <fullName evidence="2">Class I SAM-dependent methyltransferase</fullName>
    </submittedName>
</protein>
<keyword evidence="2" id="KW-0808">Transferase</keyword>
<proteinExistence type="predicted"/>
<evidence type="ECO:0000313" key="2">
    <source>
        <dbReference type="EMBL" id="MCQ1537822.1"/>
    </source>
</evidence>
<dbReference type="InterPro" id="IPR029063">
    <property type="entry name" value="SAM-dependent_MTases_sf"/>
</dbReference>
<name>A0ABD4TFS3_9EURY</name>
<evidence type="ECO:0000313" key="3">
    <source>
        <dbReference type="Proteomes" id="UP001524383"/>
    </source>
</evidence>
<dbReference type="CDD" id="cd02440">
    <property type="entry name" value="AdoMet_MTases"/>
    <property type="match status" value="1"/>
</dbReference>
<evidence type="ECO:0000259" key="1">
    <source>
        <dbReference type="Pfam" id="PF08242"/>
    </source>
</evidence>
<dbReference type="AlphaFoldDB" id="A0ABD4TFS3"/>
<comment type="caution">
    <text evidence="2">The sequence shown here is derived from an EMBL/GenBank/DDBJ whole genome shotgun (WGS) entry which is preliminary data.</text>
</comment>
<reference evidence="2 3" key="1">
    <citation type="submission" date="2019-08" db="EMBL/GenBank/DDBJ databases">
        <authorList>
            <person name="Chen S.-C."/>
            <person name="Lai M.-C."/>
            <person name="You Y.-T."/>
        </authorList>
    </citation>
    <scope>NUCLEOTIDE SEQUENCE [LARGE SCALE GENOMIC DNA]</scope>
    <source>
        <strain evidence="2 3">P2F9704a</strain>
    </source>
</reference>
<gene>
    <name evidence="2" type="ORF">FTO68_02305</name>
</gene>
<accession>A0ABD4TFS3</accession>
<organism evidence="2 3">
    <name type="scientific">Methanocalculus taiwanensis</name>
    <dbReference type="NCBI Taxonomy" id="106207"/>
    <lineage>
        <taxon>Archaea</taxon>
        <taxon>Methanobacteriati</taxon>
        <taxon>Methanobacteriota</taxon>
        <taxon>Stenosarchaea group</taxon>
        <taxon>Methanomicrobia</taxon>
        <taxon>Methanomicrobiales</taxon>
        <taxon>Methanocalculaceae</taxon>
        <taxon>Methanocalculus</taxon>
    </lineage>
</organism>
<keyword evidence="3" id="KW-1185">Reference proteome</keyword>
<dbReference type="GO" id="GO:0032259">
    <property type="term" value="P:methylation"/>
    <property type="evidence" value="ECO:0007669"/>
    <property type="project" value="UniProtKB-KW"/>
</dbReference>
<dbReference type="Proteomes" id="UP001524383">
    <property type="component" value="Unassembled WGS sequence"/>
</dbReference>
<sequence length="250" mass="28582">MSEEEIQNEDAIFTRQLELFVSSSTEKGIELLVIGDVIAGLPDRRRFLDVGAGGGDLTVPISQLFGETVVVEPNPLQARAFRRRHPEFTVVEAGWESVDQEKDLGGNVFDLILCSHVLYYIPTGDWDTLVYRMYKLLSPGGCLAIVLQSPLGEVADFFNRFTRYDVAILELAGDLISQYGDDKIGLQYFQNQIITDSLEEMTEIGLFLLIDPKFREQSRQIARYFQEHHQIGESYRLKQDEILLTVWRRE</sequence>
<dbReference type="RefSeq" id="WP_255331745.1">
    <property type="nucleotide sequence ID" value="NZ_VOTZ01000003.1"/>
</dbReference>
<dbReference type="GO" id="GO:0008168">
    <property type="term" value="F:methyltransferase activity"/>
    <property type="evidence" value="ECO:0007669"/>
    <property type="project" value="UniProtKB-KW"/>
</dbReference>
<feature type="domain" description="Methyltransferase type 12" evidence="1">
    <location>
        <begin position="48"/>
        <end position="143"/>
    </location>
</feature>
<dbReference type="InterPro" id="IPR013217">
    <property type="entry name" value="Methyltransf_12"/>
</dbReference>